<feature type="region of interest" description="Disordered" evidence="2">
    <location>
        <begin position="78"/>
        <end position="160"/>
    </location>
</feature>
<evidence type="ECO:0000313" key="3">
    <source>
        <dbReference type="EMBL" id="GAA3284927.1"/>
    </source>
</evidence>
<proteinExistence type="predicted"/>
<dbReference type="InterPro" id="IPR050966">
    <property type="entry name" value="Glutamyl_endopeptidase"/>
</dbReference>
<accession>A0ABP6RCL3</accession>
<evidence type="ECO:0000313" key="4">
    <source>
        <dbReference type="Proteomes" id="UP001501736"/>
    </source>
</evidence>
<feature type="compositionally biased region" description="Low complexity" evidence="2">
    <location>
        <begin position="117"/>
        <end position="139"/>
    </location>
</feature>
<organism evidence="3 4">
    <name type="scientific">Nesterenkonia halobia</name>
    <dbReference type="NCBI Taxonomy" id="37922"/>
    <lineage>
        <taxon>Bacteria</taxon>
        <taxon>Bacillati</taxon>
        <taxon>Actinomycetota</taxon>
        <taxon>Actinomycetes</taxon>
        <taxon>Micrococcales</taxon>
        <taxon>Micrococcaceae</taxon>
        <taxon>Nesterenkonia</taxon>
    </lineage>
</organism>
<dbReference type="SUPFAM" id="SSF50494">
    <property type="entry name" value="Trypsin-like serine proteases"/>
    <property type="match status" value="1"/>
</dbReference>
<comment type="caution">
    <text evidence="3">The sequence shown here is derived from an EMBL/GenBank/DDBJ whole genome shotgun (WGS) entry which is preliminary data.</text>
</comment>
<sequence length="368" mass="37436">MAYLMGGTAVMRTRRLLGVGGVLGLGASVMLAGPAAATPGAPEDGGGAGGVPVEQLDAVDQDAAADYWTPRRMAAARPALPEQAAGRAGEVTSSLFGTIGPGGLGPDVDLGPDRGPGEAAGPPEATAAQAGRGPAAGPKQGRDSRQEQAGSGAQDPAASPHVGKIFYSTAEGDFVCSGNLVESANGSTVSTAGHCVVDGGEFVDNLVFAPAYDHGVSEHGLWAAEELTTTAAWAESGDFEQDAGFAVLETRDGRTAAEVVGEASPIVFDQPRDLFFTAYGYPAVSPYDGEALHRCQGQAQDDPYGSSTRGIPCDMTGGSSGGPWFIGDGPDGAQNSVNSYSYRDDPDTMYGPYFGPAVEEVYTYAASR</sequence>
<gene>
    <name evidence="3" type="ORF">GCM10020260_16470</name>
</gene>
<dbReference type="PANTHER" id="PTHR15462:SF19">
    <property type="entry name" value="PEPTIDASE S1 DOMAIN-CONTAINING PROTEIN"/>
    <property type="match status" value="1"/>
</dbReference>
<dbReference type="InterPro" id="IPR009003">
    <property type="entry name" value="Peptidase_S1_PA"/>
</dbReference>
<name>A0ABP6RCL3_9MICC</name>
<keyword evidence="4" id="KW-1185">Reference proteome</keyword>
<dbReference type="Gene3D" id="2.40.10.10">
    <property type="entry name" value="Trypsin-like serine proteases"/>
    <property type="match status" value="2"/>
</dbReference>
<keyword evidence="1" id="KW-0732">Signal</keyword>
<evidence type="ECO:0008006" key="5">
    <source>
        <dbReference type="Google" id="ProtNLM"/>
    </source>
</evidence>
<dbReference type="Proteomes" id="UP001501736">
    <property type="component" value="Unassembled WGS sequence"/>
</dbReference>
<dbReference type="InterPro" id="IPR043504">
    <property type="entry name" value="Peptidase_S1_PA_chymotrypsin"/>
</dbReference>
<dbReference type="EMBL" id="BAAAYG010000005">
    <property type="protein sequence ID" value="GAA3284927.1"/>
    <property type="molecule type" value="Genomic_DNA"/>
</dbReference>
<reference evidence="4" key="1">
    <citation type="journal article" date="2019" name="Int. J. Syst. Evol. Microbiol.">
        <title>The Global Catalogue of Microorganisms (GCM) 10K type strain sequencing project: providing services to taxonomists for standard genome sequencing and annotation.</title>
        <authorList>
            <consortium name="The Broad Institute Genomics Platform"/>
            <consortium name="The Broad Institute Genome Sequencing Center for Infectious Disease"/>
            <person name="Wu L."/>
            <person name="Ma J."/>
        </authorList>
    </citation>
    <scope>NUCLEOTIDE SEQUENCE [LARGE SCALE GENOMIC DNA]</scope>
    <source>
        <strain evidence="4">JCM 11483</strain>
    </source>
</reference>
<evidence type="ECO:0000256" key="2">
    <source>
        <dbReference type="SAM" id="MobiDB-lite"/>
    </source>
</evidence>
<dbReference type="PANTHER" id="PTHR15462">
    <property type="entry name" value="SERINE PROTEASE"/>
    <property type="match status" value="1"/>
</dbReference>
<protein>
    <recommendedName>
        <fullName evidence="5">V8-like Glu-specific endopeptidase</fullName>
    </recommendedName>
</protein>
<evidence type="ECO:0000256" key="1">
    <source>
        <dbReference type="ARBA" id="ARBA00022729"/>
    </source>
</evidence>